<feature type="transmembrane region" description="Helical" evidence="1">
    <location>
        <begin position="7"/>
        <end position="27"/>
    </location>
</feature>
<evidence type="ECO:0000256" key="1">
    <source>
        <dbReference type="SAM" id="Phobius"/>
    </source>
</evidence>
<sequence length="28" mass="3021">MEDTAKANMTLASGIMFAIAGTFLLSWE</sequence>
<keyword evidence="1" id="KW-1133">Transmembrane helix</keyword>
<reference evidence="2" key="2">
    <citation type="journal article" date="2015" name="Fish Shellfish Immunol.">
        <title>Early steps in the European eel (Anguilla anguilla)-Vibrio vulnificus interaction in the gills: Role of the RtxA13 toxin.</title>
        <authorList>
            <person name="Callol A."/>
            <person name="Pajuelo D."/>
            <person name="Ebbesson L."/>
            <person name="Teles M."/>
            <person name="MacKenzie S."/>
            <person name="Amaro C."/>
        </authorList>
    </citation>
    <scope>NUCLEOTIDE SEQUENCE</scope>
</reference>
<reference evidence="2" key="1">
    <citation type="submission" date="2014-11" db="EMBL/GenBank/DDBJ databases">
        <authorList>
            <person name="Amaro Gonzalez C."/>
        </authorList>
    </citation>
    <scope>NUCLEOTIDE SEQUENCE</scope>
</reference>
<protein>
    <submittedName>
        <fullName evidence="2">Uncharacterized protein</fullName>
    </submittedName>
</protein>
<keyword evidence="1" id="KW-0812">Transmembrane</keyword>
<accession>A0A0E9TFH9</accession>
<dbReference type="EMBL" id="GBXM01056902">
    <property type="protein sequence ID" value="JAH51675.1"/>
    <property type="molecule type" value="Transcribed_RNA"/>
</dbReference>
<dbReference type="AlphaFoldDB" id="A0A0E9TFH9"/>
<name>A0A0E9TFH9_ANGAN</name>
<keyword evidence="1" id="KW-0472">Membrane</keyword>
<organism evidence="2">
    <name type="scientific">Anguilla anguilla</name>
    <name type="common">European freshwater eel</name>
    <name type="synonym">Muraena anguilla</name>
    <dbReference type="NCBI Taxonomy" id="7936"/>
    <lineage>
        <taxon>Eukaryota</taxon>
        <taxon>Metazoa</taxon>
        <taxon>Chordata</taxon>
        <taxon>Craniata</taxon>
        <taxon>Vertebrata</taxon>
        <taxon>Euteleostomi</taxon>
        <taxon>Actinopterygii</taxon>
        <taxon>Neopterygii</taxon>
        <taxon>Teleostei</taxon>
        <taxon>Anguilliformes</taxon>
        <taxon>Anguillidae</taxon>
        <taxon>Anguilla</taxon>
    </lineage>
</organism>
<evidence type="ECO:0000313" key="2">
    <source>
        <dbReference type="EMBL" id="JAH51675.1"/>
    </source>
</evidence>
<proteinExistence type="predicted"/>